<dbReference type="PANTHER" id="PTHR43199">
    <property type="entry name" value="GLUTATHIONE HYDROLASE"/>
    <property type="match status" value="1"/>
</dbReference>
<evidence type="ECO:0000313" key="1">
    <source>
        <dbReference type="EMBL" id="KKM16653.1"/>
    </source>
</evidence>
<organism evidence="1">
    <name type="scientific">marine sediment metagenome</name>
    <dbReference type="NCBI Taxonomy" id="412755"/>
    <lineage>
        <taxon>unclassified sequences</taxon>
        <taxon>metagenomes</taxon>
        <taxon>ecological metagenomes</taxon>
    </lineage>
</organism>
<dbReference type="Pfam" id="PF01019">
    <property type="entry name" value="G_glu_transpept"/>
    <property type="match status" value="1"/>
</dbReference>
<gene>
    <name evidence="1" type="ORF">LCGC14_1683720</name>
</gene>
<proteinExistence type="predicted"/>
<dbReference type="SUPFAM" id="SSF56235">
    <property type="entry name" value="N-terminal nucleophile aminohydrolases (Ntn hydrolases)"/>
    <property type="match status" value="1"/>
</dbReference>
<reference evidence="1" key="1">
    <citation type="journal article" date="2015" name="Nature">
        <title>Complex archaea that bridge the gap between prokaryotes and eukaryotes.</title>
        <authorList>
            <person name="Spang A."/>
            <person name="Saw J.H."/>
            <person name="Jorgensen S.L."/>
            <person name="Zaremba-Niedzwiedzka K."/>
            <person name="Martijn J."/>
            <person name="Lind A.E."/>
            <person name="van Eijk R."/>
            <person name="Schleper C."/>
            <person name="Guy L."/>
            <person name="Ettema T.J."/>
        </authorList>
    </citation>
    <scope>NUCLEOTIDE SEQUENCE</scope>
</reference>
<evidence type="ECO:0008006" key="2">
    <source>
        <dbReference type="Google" id="ProtNLM"/>
    </source>
</evidence>
<comment type="caution">
    <text evidence="1">The sequence shown here is derived from an EMBL/GenBank/DDBJ whole genome shotgun (WGS) entry which is preliminary data.</text>
</comment>
<dbReference type="InterPro" id="IPR051792">
    <property type="entry name" value="GGT_bact"/>
</dbReference>
<sequence length="178" mass="18276">MRGSKGAVATGHELTSRAAAGVLEAGGNAFDAAVAAAFAATVTEPCLTSLGGGGFLLAHNASPKTDVLYDFFVNAPGRGNAGGEGASDSSHFIPIDVDFGSTVQEFHAGAGSVAVPGMMQGLLECHRELCTMDIADLIAPAVEYLTAGVRANPLQDYLTRILEPILTLTDYGRELYSG</sequence>
<name>A0A0F9K3F2_9ZZZZ</name>
<dbReference type="InterPro" id="IPR029055">
    <property type="entry name" value="Ntn_hydrolases_N"/>
</dbReference>
<protein>
    <recommendedName>
        <fullName evidence="2">Gamma-glutamyltransferase</fullName>
    </recommendedName>
</protein>
<feature type="non-terminal residue" evidence="1">
    <location>
        <position position="178"/>
    </location>
</feature>
<dbReference type="PRINTS" id="PR01210">
    <property type="entry name" value="GGTRANSPTASE"/>
</dbReference>
<dbReference type="EMBL" id="LAZR01014628">
    <property type="protein sequence ID" value="KKM16653.1"/>
    <property type="molecule type" value="Genomic_DNA"/>
</dbReference>
<accession>A0A0F9K3F2</accession>
<dbReference type="AlphaFoldDB" id="A0A0F9K3F2"/>
<dbReference type="PANTHER" id="PTHR43199:SF1">
    <property type="entry name" value="GLUTATHIONE HYDROLASE PROENZYME"/>
    <property type="match status" value="1"/>
</dbReference>